<comment type="caution">
    <text evidence="7">The sequence shown here is derived from an EMBL/GenBank/DDBJ whole genome shotgun (WGS) entry which is preliminary data.</text>
</comment>
<proteinExistence type="predicted"/>
<dbReference type="InterPro" id="IPR050604">
    <property type="entry name" value="PDZ-LIM_domain"/>
</dbReference>
<dbReference type="Proteomes" id="UP001107558">
    <property type="component" value="Chromosome 1"/>
</dbReference>
<gene>
    <name evidence="7" type="ORF">PVAND_010787</name>
</gene>
<dbReference type="GO" id="GO:0030018">
    <property type="term" value="C:Z disc"/>
    <property type="evidence" value="ECO:0007669"/>
    <property type="project" value="TreeGrafter"/>
</dbReference>
<sequence>MVVDVKLSRQPGQPFGFRLIGGRDFEIPLTVSRVVDGSIAQNAGMLEGDVVVRINDTPTIEMTHEDAHEALVAAGNDFVLGVLRATNVLAEGEVESTEQQGAFTEENNIKLQQERIDKIIPDKPVTDEEIAELLSGEAEVLRDGVLGVNFNRMMPKAGVFKRSEVFQALNDEQLKTKKEEPAEKTHWTTFLQKPKRPPPQPRHQQVITNTYKPVIVKQPKPRCAPDYRVTPSPEPIQVQQVQETVVEERKEEKEENVQVQEQISTTTETHSESTFVATSTVTTTTTESLTFEELAADATGEEINEDLVADEIKSQSDEVSVVSSAFAEQLSSVQSQLLALSHLPKTIQSTLDEITKQLQSLIPTITTKAKEEKSNEPENNPIEDDDEENVMTNEETVKQTDQIDITSAVESTIESTVTTTTTTTVNIDNQEAEMEHHPNNDEIEEYEESQRKFRELWEKKREKQEEQQQPIDAKTELTAELKQKVTEDRTIKQKKAKNFRGLQPQERPIILPGGRKWKNPKDAMNDEMIAEIISSQAELVLGTTLGVNFLKYQKPEKDLSFLKNSETYRAIHHMTPHENGIEKRPAMVASEEDILKCSSPNPLSQTTS</sequence>
<dbReference type="GO" id="GO:0030036">
    <property type="term" value="P:actin cytoskeleton organization"/>
    <property type="evidence" value="ECO:0007669"/>
    <property type="project" value="TreeGrafter"/>
</dbReference>
<dbReference type="Pfam" id="PF00595">
    <property type="entry name" value="PDZ"/>
    <property type="match status" value="1"/>
</dbReference>
<evidence type="ECO:0000256" key="5">
    <source>
        <dbReference type="SAM" id="MobiDB-lite"/>
    </source>
</evidence>
<dbReference type="GO" id="GO:0005912">
    <property type="term" value="C:adherens junction"/>
    <property type="evidence" value="ECO:0007669"/>
    <property type="project" value="TreeGrafter"/>
</dbReference>
<dbReference type="FunFam" id="2.30.42.10:FF:000055">
    <property type="entry name" value="PDZ and LIM domain protein 3"/>
    <property type="match status" value="1"/>
</dbReference>
<evidence type="ECO:0000313" key="7">
    <source>
        <dbReference type="EMBL" id="KAG5681342.1"/>
    </source>
</evidence>
<evidence type="ECO:0000256" key="1">
    <source>
        <dbReference type="ARBA" id="ARBA00004496"/>
    </source>
</evidence>
<feature type="domain" description="PDZ" evidence="6">
    <location>
        <begin position="4"/>
        <end position="86"/>
    </location>
</feature>
<comment type="subcellular location">
    <subcellularLocation>
        <location evidence="1">Cytoplasm</location>
    </subcellularLocation>
</comment>
<dbReference type="Gene3D" id="2.30.42.10">
    <property type="match status" value="1"/>
</dbReference>
<protein>
    <recommendedName>
        <fullName evidence="6">PDZ domain-containing protein</fullName>
    </recommendedName>
</protein>
<dbReference type="InterPro" id="IPR036034">
    <property type="entry name" value="PDZ_sf"/>
</dbReference>
<evidence type="ECO:0000313" key="8">
    <source>
        <dbReference type="Proteomes" id="UP001107558"/>
    </source>
</evidence>
<name>A0A9J6CIE0_POLVA</name>
<dbReference type="PANTHER" id="PTHR24214:SF38">
    <property type="entry name" value="PDZ AND LIM DOMAIN PROTEIN ZASP-RELATED"/>
    <property type="match status" value="1"/>
</dbReference>
<keyword evidence="3" id="KW-0440">LIM domain</keyword>
<dbReference type="GO" id="GO:0031941">
    <property type="term" value="C:filamentous actin"/>
    <property type="evidence" value="ECO:0007669"/>
    <property type="project" value="TreeGrafter"/>
</dbReference>
<dbReference type="SUPFAM" id="SSF50156">
    <property type="entry name" value="PDZ domain-like"/>
    <property type="match status" value="1"/>
</dbReference>
<keyword evidence="8" id="KW-1185">Reference proteome</keyword>
<dbReference type="CDD" id="cd23068">
    <property type="entry name" value="PDZ_ZASP52-like"/>
    <property type="match status" value="1"/>
</dbReference>
<dbReference type="InterPro" id="IPR001478">
    <property type="entry name" value="PDZ"/>
</dbReference>
<keyword evidence="3" id="KW-0479">Metal-binding</keyword>
<organism evidence="7 8">
    <name type="scientific">Polypedilum vanderplanki</name>
    <name type="common">Sleeping chironomid midge</name>
    <dbReference type="NCBI Taxonomy" id="319348"/>
    <lineage>
        <taxon>Eukaryota</taxon>
        <taxon>Metazoa</taxon>
        <taxon>Ecdysozoa</taxon>
        <taxon>Arthropoda</taxon>
        <taxon>Hexapoda</taxon>
        <taxon>Insecta</taxon>
        <taxon>Pterygota</taxon>
        <taxon>Neoptera</taxon>
        <taxon>Endopterygota</taxon>
        <taxon>Diptera</taxon>
        <taxon>Nematocera</taxon>
        <taxon>Chironomoidea</taxon>
        <taxon>Chironomidae</taxon>
        <taxon>Chironominae</taxon>
        <taxon>Polypedilum</taxon>
        <taxon>Polypedilum</taxon>
    </lineage>
</organism>
<keyword evidence="3" id="KW-0862">Zinc</keyword>
<dbReference type="EMBL" id="JADBJN010000001">
    <property type="protein sequence ID" value="KAG5681342.1"/>
    <property type="molecule type" value="Genomic_DNA"/>
</dbReference>
<keyword evidence="4" id="KW-0175">Coiled coil</keyword>
<keyword evidence="2" id="KW-0963">Cytoplasm</keyword>
<dbReference type="GO" id="GO:0051371">
    <property type="term" value="F:muscle alpha-actinin binding"/>
    <property type="evidence" value="ECO:0007669"/>
    <property type="project" value="TreeGrafter"/>
</dbReference>
<accession>A0A9J6CIE0</accession>
<dbReference type="PANTHER" id="PTHR24214">
    <property type="entry name" value="PDZ AND LIM DOMAIN PROTEIN ZASP"/>
    <property type="match status" value="1"/>
</dbReference>
<dbReference type="OrthoDB" id="44841at2759"/>
<dbReference type="AlphaFoldDB" id="A0A9J6CIE0"/>
<feature type="coiled-coil region" evidence="4">
    <location>
        <begin position="242"/>
        <end position="269"/>
    </location>
</feature>
<evidence type="ECO:0000256" key="4">
    <source>
        <dbReference type="SAM" id="Coils"/>
    </source>
</evidence>
<feature type="region of interest" description="Disordered" evidence="5">
    <location>
        <begin position="366"/>
        <end position="389"/>
    </location>
</feature>
<reference evidence="7" key="1">
    <citation type="submission" date="2021-03" db="EMBL/GenBank/DDBJ databases">
        <title>Chromosome level genome of the anhydrobiotic midge Polypedilum vanderplanki.</title>
        <authorList>
            <person name="Yoshida Y."/>
            <person name="Kikawada T."/>
            <person name="Gusev O."/>
        </authorList>
    </citation>
    <scope>NUCLEOTIDE SEQUENCE</scope>
    <source>
        <strain evidence="7">NIAS01</strain>
        <tissue evidence="7">Whole body or cell culture</tissue>
    </source>
</reference>
<evidence type="ECO:0000256" key="3">
    <source>
        <dbReference type="ARBA" id="ARBA00023038"/>
    </source>
</evidence>
<dbReference type="SMART" id="SM00228">
    <property type="entry name" value="PDZ"/>
    <property type="match status" value="1"/>
</dbReference>
<dbReference type="PROSITE" id="PS50106">
    <property type="entry name" value="PDZ"/>
    <property type="match status" value="1"/>
</dbReference>
<dbReference type="GO" id="GO:0003779">
    <property type="term" value="F:actin binding"/>
    <property type="evidence" value="ECO:0007669"/>
    <property type="project" value="TreeGrafter"/>
</dbReference>
<dbReference type="GO" id="GO:0001725">
    <property type="term" value="C:stress fiber"/>
    <property type="evidence" value="ECO:0007669"/>
    <property type="project" value="TreeGrafter"/>
</dbReference>
<dbReference type="GO" id="GO:0061061">
    <property type="term" value="P:muscle structure development"/>
    <property type="evidence" value="ECO:0007669"/>
    <property type="project" value="TreeGrafter"/>
</dbReference>
<evidence type="ECO:0000256" key="2">
    <source>
        <dbReference type="ARBA" id="ARBA00022490"/>
    </source>
</evidence>
<evidence type="ECO:0000259" key="6">
    <source>
        <dbReference type="PROSITE" id="PS50106"/>
    </source>
</evidence>